<keyword evidence="3" id="KW-1185">Reference proteome</keyword>
<dbReference type="Proteomes" id="UP001501600">
    <property type="component" value="Unassembled WGS sequence"/>
</dbReference>
<sequence length="118" mass="12780">MSYKGAMNKASENIEKIDSSMTDVGLIFLALRKRTALGGSDCESEHDFKKGLTSTPLSIGVEEKGVAEHIGKDKDNALDTSGSNADRPNDKMYTDGENAPPSNWGKVVGFVRRLMNSK</sequence>
<name>A0ABP9RZU0_9GAMM</name>
<gene>
    <name evidence="2" type="ORF">GCM10025772_12190</name>
</gene>
<organism evidence="2 3">
    <name type="scientific">Ferrimonas gelatinilytica</name>
    <dbReference type="NCBI Taxonomy" id="1255257"/>
    <lineage>
        <taxon>Bacteria</taxon>
        <taxon>Pseudomonadati</taxon>
        <taxon>Pseudomonadota</taxon>
        <taxon>Gammaproteobacteria</taxon>
        <taxon>Alteromonadales</taxon>
        <taxon>Ferrimonadaceae</taxon>
        <taxon>Ferrimonas</taxon>
    </lineage>
</organism>
<protein>
    <submittedName>
        <fullName evidence="2">Uncharacterized protein</fullName>
    </submittedName>
</protein>
<reference evidence="3" key="1">
    <citation type="journal article" date="2019" name="Int. J. Syst. Evol. Microbiol.">
        <title>The Global Catalogue of Microorganisms (GCM) 10K type strain sequencing project: providing services to taxonomists for standard genome sequencing and annotation.</title>
        <authorList>
            <consortium name="The Broad Institute Genomics Platform"/>
            <consortium name="The Broad Institute Genome Sequencing Center for Infectious Disease"/>
            <person name="Wu L."/>
            <person name="Ma J."/>
        </authorList>
    </citation>
    <scope>NUCLEOTIDE SEQUENCE [LARGE SCALE GENOMIC DNA]</scope>
    <source>
        <strain evidence="3">JCM 18720</strain>
    </source>
</reference>
<feature type="region of interest" description="Disordered" evidence="1">
    <location>
        <begin position="68"/>
        <end position="100"/>
    </location>
</feature>
<proteinExistence type="predicted"/>
<feature type="compositionally biased region" description="Basic and acidic residues" evidence="1">
    <location>
        <begin position="68"/>
        <end position="77"/>
    </location>
</feature>
<evidence type="ECO:0000313" key="2">
    <source>
        <dbReference type="EMBL" id="GAA5189549.1"/>
    </source>
</evidence>
<evidence type="ECO:0000256" key="1">
    <source>
        <dbReference type="SAM" id="MobiDB-lite"/>
    </source>
</evidence>
<evidence type="ECO:0000313" key="3">
    <source>
        <dbReference type="Proteomes" id="UP001501600"/>
    </source>
</evidence>
<dbReference type="RefSeq" id="WP_345316153.1">
    <property type="nucleotide sequence ID" value="NZ_BAABLF010000006.1"/>
</dbReference>
<comment type="caution">
    <text evidence="2">The sequence shown here is derived from an EMBL/GenBank/DDBJ whole genome shotgun (WGS) entry which is preliminary data.</text>
</comment>
<dbReference type="EMBL" id="BAABLF010000006">
    <property type="protein sequence ID" value="GAA5189549.1"/>
    <property type="molecule type" value="Genomic_DNA"/>
</dbReference>
<accession>A0ABP9RZU0</accession>